<gene>
    <name evidence="4" type="ORF">IAA45_06125</name>
</gene>
<comment type="caution">
    <text evidence="4">The sequence shown here is derived from an EMBL/GenBank/DDBJ whole genome shotgun (WGS) entry which is preliminary data.</text>
</comment>
<dbReference type="Gene3D" id="3.40.50.720">
    <property type="entry name" value="NAD(P)-binding Rossmann-like Domain"/>
    <property type="match status" value="1"/>
</dbReference>
<dbReference type="InterPro" id="IPR002347">
    <property type="entry name" value="SDR_fam"/>
</dbReference>
<proteinExistence type="inferred from homology"/>
<evidence type="ECO:0000313" key="4">
    <source>
        <dbReference type="EMBL" id="HIX59278.1"/>
    </source>
</evidence>
<dbReference type="PRINTS" id="PR00080">
    <property type="entry name" value="SDRFAMILY"/>
</dbReference>
<dbReference type="EMBL" id="DXEX01000135">
    <property type="protein sequence ID" value="HIX59278.1"/>
    <property type="molecule type" value="Genomic_DNA"/>
</dbReference>
<dbReference type="SUPFAM" id="SSF51735">
    <property type="entry name" value="NAD(P)-binding Rossmann-fold domains"/>
    <property type="match status" value="1"/>
</dbReference>
<evidence type="ECO:0000256" key="2">
    <source>
        <dbReference type="ARBA" id="ARBA00023002"/>
    </source>
</evidence>
<evidence type="ECO:0000256" key="3">
    <source>
        <dbReference type="RuleBase" id="RU000363"/>
    </source>
</evidence>
<dbReference type="CDD" id="cd05233">
    <property type="entry name" value="SDR_c"/>
    <property type="match status" value="1"/>
</dbReference>
<accession>A0A9D1WI06</accession>
<dbReference type="InterPro" id="IPR036291">
    <property type="entry name" value="NAD(P)-bd_dom_sf"/>
</dbReference>
<dbReference type="PRINTS" id="PR00081">
    <property type="entry name" value="GDHRDH"/>
</dbReference>
<organism evidence="4 5">
    <name type="scientific">Candidatus Blautia gallistercoris</name>
    <dbReference type="NCBI Taxonomy" id="2838490"/>
    <lineage>
        <taxon>Bacteria</taxon>
        <taxon>Bacillati</taxon>
        <taxon>Bacillota</taxon>
        <taxon>Clostridia</taxon>
        <taxon>Lachnospirales</taxon>
        <taxon>Lachnospiraceae</taxon>
        <taxon>Blautia</taxon>
    </lineage>
</organism>
<reference evidence="4" key="1">
    <citation type="journal article" date="2021" name="PeerJ">
        <title>Extensive microbial diversity within the chicken gut microbiome revealed by metagenomics and culture.</title>
        <authorList>
            <person name="Gilroy R."/>
            <person name="Ravi A."/>
            <person name="Getino M."/>
            <person name="Pursley I."/>
            <person name="Horton D.L."/>
            <person name="Alikhan N.F."/>
            <person name="Baker D."/>
            <person name="Gharbi K."/>
            <person name="Hall N."/>
            <person name="Watson M."/>
            <person name="Adriaenssens E.M."/>
            <person name="Foster-Nyarko E."/>
            <person name="Jarju S."/>
            <person name="Secka A."/>
            <person name="Antonio M."/>
            <person name="Oren A."/>
            <person name="Chaudhuri R.R."/>
            <person name="La Ragione R."/>
            <person name="Hildebrand F."/>
            <person name="Pallen M.J."/>
        </authorList>
    </citation>
    <scope>NUCLEOTIDE SEQUENCE</scope>
    <source>
        <strain evidence="4">ChiSjej1B19-8411</strain>
    </source>
</reference>
<evidence type="ECO:0000256" key="1">
    <source>
        <dbReference type="ARBA" id="ARBA00006484"/>
    </source>
</evidence>
<dbReference type="PANTHER" id="PTHR42760">
    <property type="entry name" value="SHORT-CHAIN DEHYDROGENASES/REDUCTASES FAMILY MEMBER"/>
    <property type="match status" value="1"/>
</dbReference>
<dbReference type="PROSITE" id="PS00061">
    <property type="entry name" value="ADH_SHORT"/>
    <property type="match status" value="1"/>
</dbReference>
<evidence type="ECO:0000313" key="5">
    <source>
        <dbReference type="Proteomes" id="UP000886817"/>
    </source>
</evidence>
<sequence length="301" mass="32395">MKFDPIAMGNQIMEGYLTNTRPLEEMLYVKGQVAIVTGGTSGLGFCVAQRLCQGGAKVVIAGSTAEKGDKAAAMLRGAGYEVTFCKTDLRKEDEVEQLVKFTADTYGSVDILVTSGGSWSFAHVYDMPEEDFVKTLDINLVGAFRCAKHVTRYMIEHEIKGKIVLVSSNCAFLTQPVFGGYAHYVASKGGVVAMTQEIAKEVKRYGIMVNTVAPGGMLTPGALTNGPVRSLPPEKQQEMGRELQVAKIDETPTADSVAIVIYGLCTHMADGITGECVVADSGMMHNIVSHQPAIQEYPPKE</sequence>
<reference evidence="4" key="2">
    <citation type="submission" date="2021-04" db="EMBL/GenBank/DDBJ databases">
        <authorList>
            <person name="Gilroy R."/>
        </authorList>
    </citation>
    <scope>NUCLEOTIDE SEQUENCE</scope>
    <source>
        <strain evidence="4">ChiSjej1B19-8411</strain>
    </source>
</reference>
<comment type="similarity">
    <text evidence="1 3">Belongs to the short-chain dehydrogenases/reductases (SDR) family.</text>
</comment>
<dbReference type="AlphaFoldDB" id="A0A9D1WI06"/>
<dbReference type="GO" id="GO:0016616">
    <property type="term" value="F:oxidoreductase activity, acting on the CH-OH group of donors, NAD or NADP as acceptor"/>
    <property type="evidence" value="ECO:0007669"/>
    <property type="project" value="TreeGrafter"/>
</dbReference>
<dbReference type="InterPro" id="IPR020904">
    <property type="entry name" value="Sc_DH/Rdtase_CS"/>
</dbReference>
<dbReference type="Pfam" id="PF00106">
    <property type="entry name" value="adh_short"/>
    <property type="match status" value="1"/>
</dbReference>
<name>A0A9D1WI06_9FIRM</name>
<dbReference type="PANTHER" id="PTHR42760:SF133">
    <property type="entry name" value="3-OXOACYL-[ACYL-CARRIER-PROTEIN] REDUCTASE"/>
    <property type="match status" value="1"/>
</dbReference>
<dbReference type="FunFam" id="3.40.50.720:FF:000084">
    <property type="entry name" value="Short-chain dehydrogenase reductase"/>
    <property type="match status" value="1"/>
</dbReference>
<keyword evidence="2" id="KW-0560">Oxidoreductase</keyword>
<dbReference type="GO" id="GO:0008206">
    <property type="term" value="P:bile acid metabolic process"/>
    <property type="evidence" value="ECO:0007669"/>
    <property type="project" value="UniProtKB-ARBA"/>
</dbReference>
<dbReference type="Proteomes" id="UP000886817">
    <property type="component" value="Unassembled WGS sequence"/>
</dbReference>
<protein>
    <submittedName>
        <fullName evidence="4">SDR family oxidoreductase</fullName>
    </submittedName>
</protein>